<organism evidence="4 5">
    <name type="scientific">Spirosoma validum</name>
    <dbReference type="NCBI Taxonomy" id="2771355"/>
    <lineage>
        <taxon>Bacteria</taxon>
        <taxon>Pseudomonadati</taxon>
        <taxon>Bacteroidota</taxon>
        <taxon>Cytophagia</taxon>
        <taxon>Cytophagales</taxon>
        <taxon>Cytophagaceae</taxon>
        <taxon>Spirosoma</taxon>
    </lineage>
</organism>
<gene>
    <name evidence="4" type="ORF">IC230_21320</name>
</gene>
<dbReference type="RefSeq" id="WP_191041074.1">
    <property type="nucleotide sequence ID" value="NZ_JACXAA010000008.1"/>
</dbReference>
<feature type="binding site" evidence="3">
    <location>
        <position position="268"/>
    </location>
    <ligand>
        <name>a divalent metal cation</name>
        <dbReference type="ChEBI" id="CHEBI:60240"/>
        <label>1</label>
    </ligand>
</feature>
<dbReference type="Pfam" id="PF01784">
    <property type="entry name" value="DUF34_NIF3"/>
    <property type="match status" value="1"/>
</dbReference>
<dbReference type="Gene3D" id="3.40.1390.30">
    <property type="entry name" value="NIF3 (NGG1p interacting factor 3)-like"/>
    <property type="match status" value="2"/>
</dbReference>
<evidence type="ECO:0000313" key="5">
    <source>
        <dbReference type="Proteomes" id="UP000653797"/>
    </source>
</evidence>
<evidence type="ECO:0000256" key="2">
    <source>
        <dbReference type="ARBA" id="ARBA00022723"/>
    </source>
</evidence>
<dbReference type="Proteomes" id="UP000653797">
    <property type="component" value="Unassembled WGS sequence"/>
</dbReference>
<dbReference type="PANTHER" id="PTHR13799:SF14">
    <property type="entry name" value="GTP CYCLOHYDROLASE 1 TYPE 2 HOMOLOG"/>
    <property type="match status" value="1"/>
</dbReference>
<evidence type="ECO:0000313" key="4">
    <source>
        <dbReference type="EMBL" id="MBD2755457.1"/>
    </source>
</evidence>
<keyword evidence="2 3" id="KW-0479">Metal-binding</keyword>
<keyword evidence="5" id="KW-1185">Reference proteome</keyword>
<comment type="similarity">
    <text evidence="1">Belongs to the GTP cyclohydrolase I type 2/NIF3 family.</text>
</comment>
<dbReference type="PANTHER" id="PTHR13799">
    <property type="entry name" value="NGG1 INTERACTING FACTOR 3"/>
    <property type="match status" value="1"/>
</dbReference>
<dbReference type="GO" id="GO:0005737">
    <property type="term" value="C:cytoplasm"/>
    <property type="evidence" value="ECO:0007669"/>
    <property type="project" value="TreeGrafter"/>
</dbReference>
<dbReference type="InterPro" id="IPR036069">
    <property type="entry name" value="DUF34/NIF3_sf"/>
</dbReference>
<dbReference type="GO" id="GO:0046872">
    <property type="term" value="F:metal ion binding"/>
    <property type="evidence" value="ECO:0007669"/>
    <property type="project" value="UniProtKB-KW"/>
</dbReference>
<evidence type="ECO:0000256" key="3">
    <source>
        <dbReference type="PIRSR" id="PIRSR602678-1"/>
    </source>
</evidence>
<evidence type="ECO:0000256" key="1">
    <source>
        <dbReference type="ARBA" id="ARBA00006964"/>
    </source>
</evidence>
<dbReference type="SUPFAM" id="SSF102705">
    <property type="entry name" value="NIF3 (NGG1p interacting factor 3)-like"/>
    <property type="match status" value="1"/>
</dbReference>
<dbReference type="InterPro" id="IPR002678">
    <property type="entry name" value="DUF34/NIF3"/>
</dbReference>
<protein>
    <submittedName>
        <fullName evidence="4">Nif3-like dinuclear metal center hexameric protein</fullName>
    </submittedName>
</protein>
<reference evidence="4" key="1">
    <citation type="submission" date="2020-09" db="EMBL/GenBank/DDBJ databases">
        <authorList>
            <person name="Kim M.K."/>
        </authorList>
    </citation>
    <scope>NUCLEOTIDE SEQUENCE</scope>
    <source>
        <strain evidence="4">BT704</strain>
    </source>
</reference>
<proteinExistence type="inferred from homology"/>
<comment type="caution">
    <text evidence="4">The sequence shown here is derived from an EMBL/GenBank/DDBJ whole genome shotgun (WGS) entry which is preliminary data.</text>
</comment>
<sequence length="304" mass="33494">MNIHENTSRRTFVTTLTKAVGTSMVMITPGLTHAESLLSGQQPMTVGQVMDLILKTIPGAPFAKTVDTLKSGTSSQKVTGIVSTMFATTEVIEKAAAAGANFIIVHEPTFYNHADETDWLKDDAVFRHKHELLTKHGIAVWRFHDYWHSHRPDGIYAGVLKALDWTKQADEKTPSIITLPATPLSQIITHAKDKLGIKQVRVVGDMTQSCQRVLLLVGASGGRNQIAAIERTKPDVVLCGESSEWETPEYVRDARRQGQKLSLVILGHIMSEAAGMEWLVSWLQPKIPGIKVSYIPSGNPFTYV</sequence>
<dbReference type="AlphaFoldDB" id="A0A927B5A5"/>
<accession>A0A927B5A5</accession>
<dbReference type="EMBL" id="JACXAA010000008">
    <property type="protein sequence ID" value="MBD2755457.1"/>
    <property type="molecule type" value="Genomic_DNA"/>
</dbReference>
<feature type="binding site" evidence="3">
    <location>
        <position position="106"/>
    </location>
    <ligand>
        <name>a divalent metal cation</name>
        <dbReference type="ChEBI" id="CHEBI:60240"/>
        <label>1</label>
    </ligand>
</feature>
<name>A0A927B5A5_9BACT</name>
<feature type="binding site" evidence="3">
    <location>
        <position position="272"/>
    </location>
    <ligand>
        <name>a divalent metal cation</name>
        <dbReference type="ChEBI" id="CHEBI:60240"/>
        <label>1</label>
    </ligand>
</feature>